<name>A0A265NEG2_9BACI</name>
<evidence type="ECO:0000256" key="2">
    <source>
        <dbReference type="SAM" id="MobiDB-lite"/>
    </source>
</evidence>
<dbReference type="PANTHER" id="PTHR37612:SF20">
    <property type="entry name" value="PER-HEXAMER REPEAT PROTEIN 5-RELATED"/>
    <property type="match status" value="1"/>
</dbReference>
<dbReference type="EMBL" id="NPMS01000001">
    <property type="protein sequence ID" value="OZU90185.1"/>
    <property type="molecule type" value="Genomic_DNA"/>
</dbReference>
<feature type="compositionally biased region" description="Low complexity" evidence="2">
    <location>
        <begin position="353"/>
        <end position="390"/>
    </location>
</feature>
<dbReference type="InterPro" id="IPR052258">
    <property type="entry name" value="Diverse_Func_Domain-Protein"/>
</dbReference>
<dbReference type="AlphaFoldDB" id="A0A265NEG2"/>
<protein>
    <submittedName>
        <fullName evidence="4">Uncharacterized protein</fullName>
    </submittedName>
</protein>
<feature type="coiled-coil region" evidence="1">
    <location>
        <begin position="184"/>
        <end position="346"/>
    </location>
</feature>
<dbReference type="OrthoDB" id="2380672at2"/>
<keyword evidence="3" id="KW-0472">Membrane</keyword>
<gene>
    <name evidence="4" type="ORF">CIL03_03315</name>
</gene>
<feature type="transmembrane region" description="Helical" evidence="3">
    <location>
        <begin position="26"/>
        <end position="45"/>
    </location>
</feature>
<dbReference type="PANTHER" id="PTHR37612">
    <property type="entry name" value="FIBROIN HEAVY CHAIN FIB-H LIKE PROTEIN"/>
    <property type="match status" value="1"/>
</dbReference>
<dbReference type="Proteomes" id="UP000216498">
    <property type="component" value="Unassembled WGS sequence"/>
</dbReference>
<evidence type="ECO:0000256" key="3">
    <source>
        <dbReference type="SAM" id="Phobius"/>
    </source>
</evidence>
<comment type="caution">
    <text evidence="4">The sequence shown here is derived from an EMBL/GenBank/DDBJ whole genome shotgun (WGS) entry which is preliminary data.</text>
</comment>
<organism evidence="4 5">
    <name type="scientific">Virgibacillus indicus</name>
    <dbReference type="NCBI Taxonomy" id="2024554"/>
    <lineage>
        <taxon>Bacteria</taxon>
        <taxon>Bacillati</taxon>
        <taxon>Bacillota</taxon>
        <taxon>Bacilli</taxon>
        <taxon>Bacillales</taxon>
        <taxon>Bacillaceae</taxon>
        <taxon>Virgibacillus</taxon>
    </lineage>
</organism>
<feature type="transmembrane region" description="Helical" evidence="3">
    <location>
        <begin position="140"/>
        <end position="157"/>
    </location>
</feature>
<feature type="region of interest" description="Disordered" evidence="2">
    <location>
        <begin position="347"/>
        <end position="471"/>
    </location>
</feature>
<accession>A0A265NEG2</accession>
<evidence type="ECO:0000256" key="1">
    <source>
        <dbReference type="SAM" id="Coils"/>
    </source>
</evidence>
<feature type="compositionally biased region" description="Gly residues" evidence="2">
    <location>
        <begin position="391"/>
        <end position="432"/>
    </location>
</feature>
<keyword evidence="5" id="KW-1185">Reference proteome</keyword>
<dbReference type="RefSeq" id="WP_094883782.1">
    <property type="nucleotide sequence ID" value="NZ_NPMS01000001.1"/>
</dbReference>
<sequence>MNEVKQFWKLLAIVKRKLFIEHFSRYFHAGLFLIALVTAVTAAIMRTVPVIYVGQFILIIAGSIMLLTIIAGIFKRPDQTAAAALFDSYAAEDRVKTALTYLKDESVFSQLQRRDALLHMKKSLPAIEKRKLKLFHWKKLLIIIFLFLLAGLSMTFPNDVMETAKQQEKDEEIAKKTKKEIGKLADEDKENKQLEELKEETKDMDKSKELLEKLLEKEAGLEKVKKQASDNEKRLKSLTEDLNDFNELKDALNQADSEKMKQALEQLNEKLPKLSEQQQKALEQLIADATGKKVSNISEMTEEQIEELMTSLEEQLDNLIKNAESLNNLAISQEQLQKLANSLNQNMSNAGLSNSNQLSFASQNQSNQNSASQDQNGQPSDGSNRNSSGQGQNGNGQGSGSGSGSGTGSGTGSGNGGSGSGMGSGTGAGFGQGSRELTIPEKIDGEESVENDFGQLGEGNGEQQLAPESPVLKGTLRSYEEVYGNYERTYRESVDRMDLPAYLEDAVKGYFSDLNPKGE</sequence>
<proteinExistence type="predicted"/>
<keyword evidence="3" id="KW-0812">Transmembrane</keyword>
<evidence type="ECO:0000313" key="4">
    <source>
        <dbReference type="EMBL" id="OZU90185.1"/>
    </source>
</evidence>
<reference evidence="4 5" key="1">
    <citation type="submission" date="2017-08" db="EMBL/GenBank/DDBJ databases">
        <title>Virgibacillus indicus sp. nov. and Virgibacillus profoundi sp. nov, two moderately halophilic bacteria isolated from marine sediment by using the Microfluidic Streak Plate.</title>
        <authorList>
            <person name="Xu B."/>
            <person name="Hu B."/>
            <person name="Wang J."/>
            <person name="Zhu Y."/>
            <person name="Huang L."/>
            <person name="Du W."/>
            <person name="Huang Y."/>
        </authorList>
    </citation>
    <scope>NUCLEOTIDE SEQUENCE [LARGE SCALE GENOMIC DNA]</scope>
    <source>
        <strain evidence="4 5">IO3-P2-C2</strain>
    </source>
</reference>
<evidence type="ECO:0000313" key="5">
    <source>
        <dbReference type="Proteomes" id="UP000216498"/>
    </source>
</evidence>
<keyword evidence="1" id="KW-0175">Coiled coil</keyword>
<keyword evidence="3" id="KW-1133">Transmembrane helix</keyword>
<feature type="transmembrane region" description="Helical" evidence="3">
    <location>
        <begin position="51"/>
        <end position="74"/>
    </location>
</feature>